<reference evidence="2" key="1">
    <citation type="journal article" date="2008" name="Nat. Genet.">
        <title>The Pristionchus pacificus genome provides a unique perspective on nematode lifestyle and parasitism.</title>
        <authorList>
            <person name="Dieterich C."/>
            <person name="Clifton S.W."/>
            <person name="Schuster L.N."/>
            <person name="Chinwalla A."/>
            <person name="Delehaunty K."/>
            <person name="Dinkelacker I."/>
            <person name="Fulton L."/>
            <person name="Fulton R."/>
            <person name="Godfrey J."/>
            <person name="Minx P."/>
            <person name="Mitreva M."/>
            <person name="Roeseler W."/>
            <person name="Tian H."/>
            <person name="Witte H."/>
            <person name="Yang S.P."/>
            <person name="Wilson R.K."/>
            <person name="Sommer R.J."/>
        </authorList>
    </citation>
    <scope>NUCLEOTIDE SEQUENCE [LARGE SCALE GENOMIC DNA]</scope>
    <source>
        <strain evidence="2">PS312</strain>
    </source>
</reference>
<name>A0A2A6C4M1_PRIPA</name>
<protein>
    <submittedName>
        <fullName evidence="1">Uncharacterized protein</fullName>
    </submittedName>
</protein>
<evidence type="ECO:0000313" key="2">
    <source>
        <dbReference type="Proteomes" id="UP000005239"/>
    </source>
</evidence>
<keyword evidence="2" id="KW-1185">Reference proteome</keyword>
<evidence type="ECO:0000313" key="1">
    <source>
        <dbReference type="EnsemblMetazoa" id="PPA40336.1"/>
    </source>
</evidence>
<accession>A0A2A6C4M1</accession>
<gene>
    <name evidence="1" type="primary">WBGene00278705</name>
</gene>
<dbReference type="SUPFAM" id="SSF81321">
    <property type="entry name" value="Family A G protein-coupled receptor-like"/>
    <property type="match status" value="1"/>
</dbReference>
<reference evidence="1" key="2">
    <citation type="submission" date="2022-06" db="UniProtKB">
        <authorList>
            <consortium name="EnsemblMetazoa"/>
        </authorList>
    </citation>
    <scope>IDENTIFICATION</scope>
    <source>
        <strain evidence="1">PS312</strain>
    </source>
</reference>
<organism evidence="1 2">
    <name type="scientific">Pristionchus pacificus</name>
    <name type="common">Parasitic nematode worm</name>
    <dbReference type="NCBI Taxonomy" id="54126"/>
    <lineage>
        <taxon>Eukaryota</taxon>
        <taxon>Metazoa</taxon>
        <taxon>Ecdysozoa</taxon>
        <taxon>Nematoda</taxon>
        <taxon>Chromadorea</taxon>
        <taxon>Rhabditida</taxon>
        <taxon>Rhabditina</taxon>
        <taxon>Diplogasteromorpha</taxon>
        <taxon>Diplogasteroidea</taxon>
        <taxon>Neodiplogasteridae</taxon>
        <taxon>Pristionchus</taxon>
    </lineage>
</organism>
<dbReference type="EnsemblMetazoa" id="PPA40336.1">
    <property type="protein sequence ID" value="PPA40336.1"/>
    <property type="gene ID" value="WBGene00278705"/>
</dbReference>
<accession>A0A8R1UTC4</accession>
<sequence>MKPYSPQISENRYLLIYISQSFIYPSLFCIYLVLIAISFTAGFLFAALLLHHRQTFHFSFHLILLQIIWCGIAKCLIRAISYVEFDGIAYLYAIELMFDFGLLLFIVSMAFNRLFVVITPPNCFIYSNKILQCIFVLLVWLCSICVMCSFITHKCQRSIYEDGRLIDSCLDIFKDDLEKNNYGILSLVFFIRKMTYISYDILPLLCAILYAISTLSLIYKRRLLAKTRNSEWEVFLHGLLIFCVYGIATVINYVLTLYEAADLSGAIAQFLMFIYITLDVITVLLIPLSTFLTVPALRRYPCTIIRRCMKHSDSRVFSLHGTNSPHNSPLPPPVIQMRRLTVASIRFK</sequence>
<dbReference type="Proteomes" id="UP000005239">
    <property type="component" value="Unassembled WGS sequence"/>
</dbReference>
<dbReference type="AlphaFoldDB" id="A0A2A6C4M1"/>
<proteinExistence type="predicted"/>